<dbReference type="PROSITE" id="PS51821">
    <property type="entry name" value="VELVET"/>
    <property type="match status" value="1"/>
</dbReference>
<feature type="compositionally biased region" description="Basic residues" evidence="7">
    <location>
        <begin position="13"/>
        <end position="29"/>
    </location>
</feature>
<comment type="subcellular location">
    <subcellularLocation>
        <location evidence="1">Nucleus</location>
    </subcellularLocation>
</comment>
<dbReference type="EMBL" id="MU864939">
    <property type="protein sequence ID" value="KAK4465490.1"/>
    <property type="molecule type" value="Genomic_DNA"/>
</dbReference>
<keyword evidence="5" id="KW-0539">Nucleus</keyword>
<dbReference type="InterPro" id="IPR038491">
    <property type="entry name" value="Velvet_dom_sf"/>
</dbReference>
<dbReference type="InterPro" id="IPR021740">
    <property type="entry name" value="Velvet"/>
</dbReference>
<evidence type="ECO:0000313" key="9">
    <source>
        <dbReference type="EMBL" id="KAK4465490.1"/>
    </source>
</evidence>
<keyword evidence="2" id="KW-0749">Sporulation</keyword>
<evidence type="ECO:0000313" key="10">
    <source>
        <dbReference type="Proteomes" id="UP001321749"/>
    </source>
</evidence>
<organism evidence="9 10">
    <name type="scientific">Cladorrhinum samala</name>
    <dbReference type="NCBI Taxonomy" id="585594"/>
    <lineage>
        <taxon>Eukaryota</taxon>
        <taxon>Fungi</taxon>
        <taxon>Dikarya</taxon>
        <taxon>Ascomycota</taxon>
        <taxon>Pezizomycotina</taxon>
        <taxon>Sordariomycetes</taxon>
        <taxon>Sordariomycetidae</taxon>
        <taxon>Sordariales</taxon>
        <taxon>Podosporaceae</taxon>
        <taxon>Cladorrhinum</taxon>
    </lineage>
</organism>
<reference evidence="9" key="2">
    <citation type="submission" date="2023-06" db="EMBL/GenBank/DDBJ databases">
        <authorList>
            <consortium name="Lawrence Berkeley National Laboratory"/>
            <person name="Mondo S.J."/>
            <person name="Hensen N."/>
            <person name="Bonometti L."/>
            <person name="Westerberg I."/>
            <person name="Brannstrom I.O."/>
            <person name="Guillou S."/>
            <person name="Cros-Aarteil S."/>
            <person name="Calhoun S."/>
            <person name="Haridas S."/>
            <person name="Kuo A."/>
            <person name="Pangilinan J."/>
            <person name="Riley R."/>
            <person name="Labutti K."/>
            <person name="Andreopoulos B."/>
            <person name="Lipzen A."/>
            <person name="Chen C."/>
            <person name="Yanf M."/>
            <person name="Daum C."/>
            <person name="Ng V."/>
            <person name="Clum A."/>
            <person name="Steindorff A."/>
            <person name="Ohm R."/>
            <person name="Martin F."/>
            <person name="Silar P."/>
            <person name="Natvig D."/>
            <person name="Lalanne C."/>
            <person name="Gautier V."/>
            <person name="Ament-Velasquez S.L."/>
            <person name="Kruys A."/>
            <person name="Hutchinson M.I."/>
            <person name="Powell A.J."/>
            <person name="Barry K."/>
            <person name="Miller A.N."/>
            <person name="Grigoriev I.V."/>
            <person name="Debuchy R."/>
            <person name="Gladieux P."/>
            <person name="Thoren M.H."/>
            <person name="Johannesson H."/>
        </authorList>
    </citation>
    <scope>NUCLEOTIDE SEQUENCE</scope>
    <source>
        <strain evidence="9">PSN324</strain>
    </source>
</reference>
<protein>
    <submittedName>
        <fullName evidence="9">Velvet factor-domain-containing protein</fullName>
    </submittedName>
</protein>
<dbReference type="PANTHER" id="PTHR33572:SF3">
    <property type="entry name" value="VELVET COMPLEX SUBUNIT B"/>
    <property type="match status" value="1"/>
</dbReference>
<name>A0AAV9HWZ7_9PEZI</name>
<feature type="domain" description="Velvet" evidence="8">
    <location>
        <begin position="132"/>
        <end position="444"/>
    </location>
</feature>
<evidence type="ECO:0000256" key="4">
    <source>
        <dbReference type="ARBA" id="ARBA00023163"/>
    </source>
</evidence>
<evidence type="ECO:0000256" key="6">
    <source>
        <dbReference type="ARBA" id="ARBA00038045"/>
    </source>
</evidence>
<keyword evidence="10" id="KW-1185">Reference proteome</keyword>
<dbReference type="GO" id="GO:0030435">
    <property type="term" value="P:sporulation resulting in formation of a cellular spore"/>
    <property type="evidence" value="ECO:0007669"/>
    <property type="project" value="UniProtKB-KW"/>
</dbReference>
<proteinExistence type="inferred from homology"/>
<keyword evidence="4" id="KW-0804">Transcription</keyword>
<evidence type="ECO:0000256" key="5">
    <source>
        <dbReference type="ARBA" id="ARBA00023242"/>
    </source>
</evidence>
<dbReference type="PANTHER" id="PTHR33572">
    <property type="entry name" value="SPORE DEVELOPMENT REGULATOR VOSA"/>
    <property type="match status" value="1"/>
</dbReference>
<feature type="compositionally biased region" description="Pro residues" evidence="7">
    <location>
        <begin position="56"/>
        <end position="70"/>
    </location>
</feature>
<keyword evidence="3" id="KW-0805">Transcription regulation</keyword>
<accession>A0AAV9HWZ7</accession>
<evidence type="ECO:0000256" key="2">
    <source>
        <dbReference type="ARBA" id="ARBA00022969"/>
    </source>
</evidence>
<feature type="region of interest" description="Disordered" evidence="7">
    <location>
        <begin position="1"/>
        <end position="133"/>
    </location>
</feature>
<dbReference type="Pfam" id="PF11754">
    <property type="entry name" value="Velvet"/>
    <property type="match status" value="1"/>
</dbReference>
<evidence type="ECO:0000256" key="1">
    <source>
        <dbReference type="ARBA" id="ARBA00004123"/>
    </source>
</evidence>
<dbReference type="Gene3D" id="2.60.40.3960">
    <property type="entry name" value="Velvet domain"/>
    <property type="match status" value="2"/>
</dbReference>
<sequence>MHHPPYAPSHPHQQQHHHQQPHPHQHPHQHQVQQHQSQLPMPSDMHQPSHAAPSYPGHPVPLPSMPPPAAPYSDLASMQVGAPGAPGPAQSGPPGSDAASQSGSTSQERQLLTPEQQKQQEKNLTPYSQEDGQGRIYSLHVVQQPQRARMCGFGDKDRRPITPPPCVRLSIKDAKTGKEIDCNDIEHTMYVLNVDLWSEDALKEVNLVRHTTASPSISSTSPASYAQIEQATPAFSHILPSNVPSSRDAGYPQQITYQPPSQAVTPYGMSQPYGSPFVSTNGGYAQPGYYRPDYSQDVSLHTPMFGPPRVYESQYGLPPQQRLSIAGTAPAGMFTRNLIGSLAASAFRLQDTEDKIGIWFVLQDLSVRTEGCFRLRFSFVNVGPPMGAQGVSGNGPVNTGRAPVLASVFSDVFQVYSAKKFPGVCESTPLSKCFATQGIKIPIRKEGADKKGGGDDDDADY</sequence>
<evidence type="ECO:0000256" key="3">
    <source>
        <dbReference type="ARBA" id="ARBA00023015"/>
    </source>
</evidence>
<dbReference type="GO" id="GO:0005634">
    <property type="term" value="C:nucleus"/>
    <property type="evidence" value="ECO:0007669"/>
    <property type="project" value="UniProtKB-SubCell"/>
</dbReference>
<dbReference type="AlphaFoldDB" id="A0AAV9HWZ7"/>
<feature type="compositionally biased region" description="Low complexity" evidence="7">
    <location>
        <begin position="81"/>
        <end position="100"/>
    </location>
</feature>
<evidence type="ECO:0000256" key="7">
    <source>
        <dbReference type="SAM" id="MobiDB-lite"/>
    </source>
</evidence>
<gene>
    <name evidence="9" type="ORF">QBC42DRAFT_13467</name>
</gene>
<feature type="compositionally biased region" description="Polar residues" evidence="7">
    <location>
        <begin position="101"/>
        <end position="131"/>
    </location>
</feature>
<comment type="similarity">
    <text evidence="6">Belongs to the velvet family. VelB subfamily.</text>
</comment>
<dbReference type="InterPro" id="IPR037525">
    <property type="entry name" value="Velvet_dom"/>
</dbReference>
<reference evidence="9" key="1">
    <citation type="journal article" date="2023" name="Mol. Phylogenet. Evol.">
        <title>Genome-scale phylogeny and comparative genomics of the fungal order Sordariales.</title>
        <authorList>
            <person name="Hensen N."/>
            <person name="Bonometti L."/>
            <person name="Westerberg I."/>
            <person name="Brannstrom I.O."/>
            <person name="Guillou S."/>
            <person name="Cros-Aarteil S."/>
            <person name="Calhoun S."/>
            <person name="Haridas S."/>
            <person name="Kuo A."/>
            <person name="Mondo S."/>
            <person name="Pangilinan J."/>
            <person name="Riley R."/>
            <person name="LaButti K."/>
            <person name="Andreopoulos B."/>
            <person name="Lipzen A."/>
            <person name="Chen C."/>
            <person name="Yan M."/>
            <person name="Daum C."/>
            <person name="Ng V."/>
            <person name="Clum A."/>
            <person name="Steindorff A."/>
            <person name="Ohm R.A."/>
            <person name="Martin F."/>
            <person name="Silar P."/>
            <person name="Natvig D.O."/>
            <person name="Lalanne C."/>
            <person name="Gautier V."/>
            <person name="Ament-Velasquez S.L."/>
            <person name="Kruys A."/>
            <person name="Hutchinson M.I."/>
            <person name="Powell A.J."/>
            <person name="Barry K."/>
            <person name="Miller A.N."/>
            <person name="Grigoriev I.V."/>
            <person name="Debuchy R."/>
            <person name="Gladieux P."/>
            <person name="Hiltunen Thoren M."/>
            <person name="Johannesson H."/>
        </authorList>
    </citation>
    <scope>NUCLEOTIDE SEQUENCE</scope>
    <source>
        <strain evidence="9">PSN324</strain>
    </source>
</reference>
<evidence type="ECO:0000259" key="8">
    <source>
        <dbReference type="PROSITE" id="PS51821"/>
    </source>
</evidence>
<comment type="caution">
    <text evidence="9">The sequence shown here is derived from an EMBL/GenBank/DDBJ whole genome shotgun (WGS) entry which is preliminary data.</text>
</comment>
<dbReference type="Proteomes" id="UP001321749">
    <property type="component" value="Unassembled WGS sequence"/>
</dbReference>